<keyword evidence="4" id="KW-1185">Reference proteome</keyword>
<dbReference type="InterPro" id="IPR002213">
    <property type="entry name" value="UDP_glucos_trans"/>
</dbReference>
<feature type="domain" description="Glycosyltransferase family 28 N-terminal" evidence="2">
    <location>
        <begin position="19"/>
        <end position="161"/>
    </location>
</feature>
<dbReference type="InterPro" id="IPR050426">
    <property type="entry name" value="Glycosyltransferase_28"/>
</dbReference>
<dbReference type="Gene3D" id="3.40.50.2000">
    <property type="entry name" value="Glycogen Phosphorylase B"/>
    <property type="match status" value="2"/>
</dbReference>
<evidence type="ECO:0000256" key="1">
    <source>
        <dbReference type="ARBA" id="ARBA00022679"/>
    </source>
</evidence>
<dbReference type="OrthoDB" id="5835829at2759"/>
<evidence type="ECO:0000313" key="3">
    <source>
        <dbReference type="EMBL" id="KAH7250863.1"/>
    </source>
</evidence>
<organism evidence="3 4">
    <name type="scientific">Fusarium tricinctum</name>
    <dbReference type="NCBI Taxonomy" id="61284"/>
    <lineage>
        <taxon>Eukaryota</taxon>
        <taxon>Fungi</taxon>
        <taxon>Dikarya</taxon>
        <taxon>Ascomycota</taxon>
        <taxon>Pezizomycotina</taxon>
        <taxon>Sordariomycetes</taxon>
        <taxon>Hypocreomycetidae</taxon>
        <taxon>Hypocreales</taxon>
        <taxon>Nectriaceae</taxon>
        <taxon>Fusarium</taxon>
        <taxon>Fusarium tricinctum species complex</taxon>
    </lineage>
</organism>
<gene>
    <name evidence="3" type="ORF">BKA59DRAFT_523581</name>
</gene>
<dbReference type="PANTHER" id="PTHR48050">
    <property type="entry name" value="STEROL 3-BETA-GLUCOSYLTRANSFERASE"/>
    <property type="match status" value="1"/>
</dbReference>
<accession>A0A8K0WDU0</accession>
<dbReference type="Proteomes" id="UP000813427">
    <property type="component" value="Unassembled WGS sequence"/>
</dbReference>
<dbReference type="Pfam" id="PF03033">
    <property type="entry name" value="Glyco_transf_28"/>
    <property type="match status" value="1"/>
</dbReference>
<dbReference type="PANTHER" id="PTHR48050:SF13">
    <property type="entry name" value="STEROL 3-BETA-GLUCOSYLTRANSFERASE UGT80A2"/>
    <property type="match status" value="1"/>
</dbReference>
<proteinExistence type="predicted"/>
<dbReference type="FunFam" id="3.40.50.2000:FF:000268">
    <property type="entry name" value="Glycosyltransferase family 1 protein"/>
    <property type="match status" value="1"/>
</dbReference>
<dbReference type="EMBL" id="JAGPXF010000003">
    <property type="protein sequence ID" value="KAH7250863.1"/>
    <property type="molecule type" value="Genomic_DNA"/>
</dbReference>
<evidence type="ECO:0000259" key="2">
    <source>
        <dbReference type="Pfam" id="PF03033"/>
    </source>
</evidence>
<evidence type="ECO:0000313" key="4">
    <source>
        <dbReference type="Proteomes" id="UP000813427"/>
    </source>
</evidence>
<dbReference type="CDD" id="cd03784">
    <property type="entry name" value="GT1_Gtf-like"/>
    <property type="match status" value="1"/>
</dbReference>
<dbReference type="SUPFAM" id="SSF53756">
    <property type="entry name" value="UDP-Glycosyltransferase/glycogen phosphorylase"/>
    <property type="match status" value="1"/>
</dbReference>
<reference evidence="3" key="1">
    <citation type="journal article" date="2021" name="Nat. Commun.">
        <title>Genetic determinants of endophytism in the Arabidopsis root mycobiome.</title>
        <authorList>
            <person name="Mesny F."/>
            <person name="Miyauchi S."/>
            <person name="Thiergart T."/>
            <person name="Pickel B."/>
            <person name="Atanasova L."/>
            <person name="Karlsson M."/>
            <person name="Huettel B."/>
            <person name="Barry K.W."/>
            <person name="Haridas S."/>
            <person name="Chen C."/>
            <person name="Bauer D."/>
            <person name="Andreopoulos W."/>
            <person name="Pangilinan J."/>
            <person name="LaButti K."/>
            <person name="Riley R."/>
            <person name="Lipzen A."/>
            <person name="Clum A."/>
            <person name="Drula E."/>
            <person name="Henrissat B."/>
            <person name="Kohler A."/>
            <person name="Grigoriev I.V."/>
            <person name="Martin F.M."/>
            <person name="Hacquard S."/>
        </authorList>
    </citation>
    <scope>NUCLEOTIDE SEQUENCE</scope>
    <source>
        <strain evidence="3">MPI-SDFR-AT-0068</strain>
    </source>
</reference>
<dbReference type="FunFam" id="3.40.50.2000:FF:000009">
    <property type="entry name" value="Sterol 3-beta-glucosyltransferase UGT80A2"/>
    <property type="match status" value="1"/>
</dbReference>
<name>A0A8K0WDU0_9HYPO</name>
<dbReference type="GO" id="GO:0005975">
    <property type="term" value="P:carbohydrate metabolic process"/>
    <property type="evidence" value="ECO:0007669"/>
    <property type="project" value="InterPro"/>
</dbReference>
<sequence>MLSNDDNLKGLRLRTNIQVVGSRGDVQPFIALGLTLSCKYGHRVRIATHAAFKTLVEQHGLEFFDIGGNPEELMVYMVQNPGLLPSLSSLRSGSVQEQRKNMRTILEGCWRSCIQATGSTPFIADAIIANPPSFAHIHCAERLGVPLHIMFTMPYSPTTAFPHPLANIQKSDFNSSFTNKLSFALIEQVTWYGLGDLVNNFRESSLGLRPINLAWAPGLMTKLKIPFTYCWSPTLLKKPKDWGPEIYVAGFYSLPTDISFEPPADLWSFINAGEPPIYIGFSSIIFDDPQAMMEMILSAVEQAGVRALISRGWARLGTEGCQAADNVFVLGDVLHSWLFEHVSAVIHHGGAGTTAAGLAAGKPTVIVPFFGDAFWGNVVANAGAGPPPIAYLNMTAGILANQIQQALQPDVKLRARYLQLNIQREQGSENGARHFHKVLSLDGSQCALTPERRAVWRLKGKDIILSSMAAALLSARGLIKQADMTLHRPREHDIKDHPTDPITGGALAFLGSFNDVVYEICNLPRQIAKDVSNGSSRSAAEQIAITVSEDAALRQLDSYSVSPRQTLTGDGESLMAERNVYRPRLAMGKKVTLTLATGVGRLSKAMLYSPMHFSMGIARGFQSIPIAYGDRLAREPELVTGLFKGMEVGSKELVYGFYDGISGVVTQPIQGGRQSGAAGFAKGLARGLGGLILKPGAGIFGLPVIPVTKHRGQVKPAYSIQGLSREVQKMFGVDYEKSITQSRVAQGNLQLAEASESDKLRILRAWNKLS</sequence>
<dbReference type="InterPro" id="IPR004276">
    <property type="entry name" value="GlycoTrans_28_N"/>
</dbReference>
<dbReference type="AlphaFoldDB" id="A0A8K0WDU0"/>
<keyword evidence="1" id="KW-0808">Transferase</keyword>
<dbReference type="GO" id="GO:0016906">
    <property type="term" value="F:sterol 3-beta-glucosyltransferase activity"/>
    <property type="evidence" value="ECO:0007669"/>
    <property type="project" value="UniProtKB-ARBA"/>
</dbReference>
<comment type="caution">
    <text evidence="3">The sequence shown here is derived from an EMBL/GenBank/DDBJ whole genome shotgun (WGS) entry which is preliminary data.</text>
</comment>
<protein>
    <recommendedName>
        <fullName evidence="2">Glycosyltransferase family 28 N-terminal domain-containing protein</fullName>
    </recommendedName>
</protein>